<keyword evidence="3" id="KW-1185">Reference proteome</keyword>
<organism evidence="2 3">
    <name type="scientific">Populus tomentosa</name>
    <name type="common">Chinese white poplar</name>
    <dbReference type="NCBI Taxonomy" id="118781"/>
    <lineage>
        <taxon>Eukaryota</taxon>
        <taxon>Viridiplantae</taxon>
        <taxon>Streptophyta</taxon>
        <taxon>Embryophyta</taxon>
        <taxon>Tracheophyta</taxon>
        <taxon>Spermatophyta</taxon>
        <taxon>Magnoliopsida</taxon>
        <taxon>eudicotyledons</taxon>
        <taxon>Gunneridae</taxon>
        <taxon>Pentapetalae</taxon>
        <taxon>rosids</taxon>
        <taxon>fabids</taxon>
        <taxon>Malpighiales</taxon>
        <taxon>Salicaceae</taxon>
        <taxon>Saliceae</taxon>
        <taxon>Populus</taxon>
    </lineage>
</organism>
<gene>
    <name evidence="2" type="ORF">POTOM_020263</name>
</gene>
<feature type="compositionally biased region" description="Basic residues" evidence="1">
    <location>
        <begin position="33"/>
        <end position="43"/>
    </location>
</feature>
<feature type="region of interest" description="Disordered" evidence="1">
    <location>
        <begin position="31"/>
        <end position="53"/>
    </location>
</feature>
<reference evidence="2" key="1">
    <citation type="journal article" date="2020" name="bioRxiv">
        <title>Hybrid origin of Populus tomentosa Carr. identified through genome sequencing and phylogenomic analysis.</title>
        <authorList>
            <person name="An X."/>
            <person name="Gao K."/>
            <person name="Chen Z."/>
            <person name="Li J."/>
            <person name="Yang X."/>
            <person name="Yang X."/>
            <person name="Zhou J."/>
            <person name="Guo T."/>
            <person name="Zhao T."/>
            <person name="Huang S."/>
            <person name="Miao D."/>
            <person name="Khan W.U."/>
            <person name="Rao P."/>
            <person name="Ye M."/>
            <person name="Lei B."/>
            <person name="Liao W."/>
            <person name="Wang J."/>
            <person name="Ji L."/>
            <person name="Li Y."/>
            <person name="Guo B."/>
            <person name="Mustafa N.S."/>
            <person name="Li S."/>
            <person name="Yun Q."/>
            <person name="Keller S.R."/>
            <person name="Mao J."/>
            <person name="Zhang R."/>
            <person name="Strauss S.H."/>
        </authorList>
    </citation>
    <scope>NUCLEOTIDE SEQUENCE</scope>
    <source>
        <strain evidence="2">GM15</strain>
        <tissue evidence="2">Leaf</tissue>
    </source>
</reference>
<dbReference type="EMBL" id="JAAWWB010000009">
    <property type="protein sequence ID" value="KAG6776734.1"/>
    <property type="molecule type" value="Genomic_DNA"/>
</dbReference>
<dbReference type="AlphaFoldDB" id="A0A8X8D5P8"/>
<comment type="caution">
    <text evidence="2">The sequence shown here is derived from an EMBL/GenBank/DDBJ whole genome shotgun (WGS) entry which is preliminary data.</text>
</comment>
<protein>
    <submittedName>
        <fullName evidence="2">Uncharacterized protein</fullName>
    </submittedName>
</protein>
<dbReference type="Proteomes" id="UP000886885">
    <property type="component" value="Chromosome 5A"/>
</dbReference>
<proteinExistence type="predicted"/>
<sequence length="115" mass="13029">MEAIRGGGDDGDIGSKSEVWGSRFVKWEDLASKRRRQRRRGKSKRQEAPATGYRLQATAQGLRQNAKGTKEKYLELMQKSNGCVNCQSIFTFERNRMQLFAPTSLPLTLPNYVAC</sequence>
<accession>A0A8X8D5P8</accession>
<evidence type="ECO:0000256" key="1">
    <source>
        <dbReference type="SAM" id="MobiDB-lite"/>
    </source>
</evidence>
<evidence type="ECO:0000313" key="3">
    <source>
        <dbReference type="Proteomes" id="UP000886885"/>
    </source>
</evidence>
<name>A0A8X8D5P8_POPTO</name>
<evidence type="ECO:0000313" key="2">
    <source>
        <dbReference type="EMBL" id="KAG6776734.1"/>
    </source>
</evidence>